<feature type="region of interest" description="Disordered" evidence="1">
    <location>
        <begin position="125"/>
        <end position="154"/>
    </location>
</feature>
<organism evidence="2 3">
    <name type="scientific">Periplaneta americana</name>
    <name type="common">American cockroach</name>
    <name type="synonym">Blatta americana</name>
    <dbReference type="NCBI Taxonomy" id="6978"/>
    <lineage>
        <taxon>Eukaryota</taxon>
        <taxon>Metazoa</taxon>
        <taxon>Ecdysozoa</taxon>
        <taxon>Arthropoda</taxon>
        <taxon>Hexapoda</taxon>
        <taxon>Insecta</taxon>
        <taxon>Pterygota</taxon>
        <taxon>Neoptera</taxon>
        <taxon>Polyneoptera</taxon>
        <taxon>Dictyoptera</taxon>
        <taxon>Blattodea</taxon>
        <taxon>Blattoidea</taxon>
        <taxon>Blattidae</taxon>
        <taxon>Blattinae</taxon>
        <taxon>Periplaneta</taxon>
    </lineage>
</organism>
<reference evidence="2 3" key="1">
    <citation type="journal article" date="2022" name="Allergy">
        <title>Genome assembly and annotation of Periplaneta americana reveal a comprehensive cockroach allergen profile.</title>
        <authorList>
            <person name="Wang L."/>
            <person name="Xiong Q."/>
            <person name="Saelim N."/>
            <person name="Wang L."/>
            <person name="Nong W."/>
            <person name="Wan A.T."/>
            <person name="Shi M."/>
            <person name="Liu X."/>
            <person name="Cao Q."/>
            <person name="Hui J.H.L."/>
            <person name="Sookrung N."/>
            <person name="Leung T.F."/>
            <person name="Tungtrongchitr A."/>
            <person name="Tsui S.K.W."/>
        </authorList>
    </citation>
    <scope>NUCLEOTIDE SEQUENCE [LARGE SCALE GENOMIC DNA]</scope>
    <source>
        <strain evidence="2">PWHHKU_190912</strain>
    </source>
</reference>
<protein>
    <recommendedName>
        <fullName evidence="4">Reverse transcriptase zinc-binding domain-containing protein</fullName>
    </recommendedName>
</protein>
<evidence type="ECO:0000313" key="2">
    <source>
        <dbReference type="EMBL" id="KAJ4444421.1"/>
    </source>
</evidence>
<name>A0ABQ8TEJ0_PERAM</name>
<feature type="compositionally biased region" description="Basic and acidic residues" evidence="1">
    <location>
        <begin position="132"/>
        <end position="154"/>
    </location>
</feature>
<comment type="caution">
    <text evidence="2">The sequence shown here is derived from an EMBL/GenBank/DDBJ whole genome shotgun (WGS) entry which is preliminary data.</text>
</comment>
<dbReference type="EMBL" id="JAJSOF020000011">
    <property type="protein sequence ID" value="KAJ4444421.1"/>
    <property type="molecule type" value="Genomic_DNA"/>
</dbReference>
<evidence type="ECO:0008006" key="4">
    <source>
        <dbReference type="Google" id="ProtNLM"/>
    </source>
</evidence>
<sequence length="260" mass="29067">MNPGSSTESYPAFARIGLRENPGKNLNQVTCPDRDSNPGHLVSRPDPLTVTPQKYIVTICGISQNIIPKLITEWKYAKYIVFKVAALMDALLAHLLAPVLPTVMVVVHTELALFTVQDGKPSVVSSVANTHGQKETKSQKKSETTQEAVERSDGHVTGFSEPNTYYCNNDDQYECGTRKLLKDIPPELRRLAVASFRLNTEHDILGKHLNRLGILPSASCILCHQQEDMDRQHLAKCPALKSSKEVDRYWEARARMFLIT</sequence>
<evidence type="ECO:0000313" key="3">
    <source>
        <dbReference type="Proteomes" id="UP001148838"/>
    </source>
</evidence>
<dbReference type="Proteomes" id="UP001148838">
    <property type="component" value="Unassembled WGS sequence"/>
</dbReference>
<proteinExistence type="predicted"/>
<gene>
    <name evidence="2" type="ORF">ANN_06213</name>
</gene>
<evidence type="ECO:0000256" key="1">
    <source>
        <dbReference type="SAM" id="MobiDB-lite"/>
    </source>
</evidence>
<keyword evidence="3" id="KW-1185">Reference proteome</keyword>
<accession>A0ABQ8TEJ0</accession>